<dbReference type="GeneID" id="126886644"/>
<dbReference type="EnsemblMetazoa" id="XM_050653636.1">
    <property type="protein sequence ID" value="XP_050509593.1"/>
    <property type="gene ID" value="LOC126886644"/>
</dbReference>
<dbReference type="GeneID" id="126884717"/>
<evidence type="ECO:0000313" key="1">
    <source>
        <dbReference type="EnsemblMetazoa" id="XP_050506798.1"/>
    </source>
</evidence>
<name>A0ABM5K9D1_DIAVI</name>
<dbReference type="RefSeq" id="XP_050509593.1">
    <property type="nucleotide sequence ID" value="XM_050653636.1"/>
</dbReference>
<dbReference type="PANTHER" id="PTHR47027">
    <property type="entry name" value="REVERSE TRANSCRIPTASE DOMAIN-CONTAINING PROTEIN"/>
    <property type="match status" value="1"/>
</dbReference>
<organism evidence="1 2">
    <name type="scientific">Diabrotica virgifera virgifera</name>
    <name type="common">western corn rootworm</name>
    <dbReference type="NCBI Taxonomy" id="50390"/>
    <lineage>
        <taxon>Eukaryota</taxon>
        <taxon>Metazoa</taxon>
        <taxon>Ecdysozoa</taxon>
        <taxon>Arthropoda</taxon>
        <taxon>Hexapoda</taxon>
        <taxon>Insecta</taxon>
        <taxon>Pterygota</taxon>
        <taxon>Neoptera</taxon>
        <taxon>Endopterygota</taxon>
        <taxon>Coleoptera</taxon>
        <taxon>Polyphaga</taxon>
        <taxon>Cucujiformia</taxon>
        <taxon>Chrysomeloidea</taxon>
        <taxon>Chrysomelidae</taxon>
        <taxon>Galerucinae</taxon>
        <taxon>Diabroticina</taxon>
        <taxon>Diabroticites</taxon>
        <taxon>Diabrotica</taxon>
    </lineage>
</organism>
<dbReference type="EnsemblMetazoa" id="XM_050650841.1">
    <property type="protein sequence ID" value="XP_050506798.1"/>
    <property type="gene ID" value="LOC126884717"/>
</dbReference>
<proteinExistence type="predicted"/>
<dbReference type="Proteomes" id="UP001652700">
    <property type="component" value="Unplaced"/>
</dbReference>
<dbReference type="PANTHER" id="PTHR47027:SF30">
    <property type="entry name" value="THAP-TYPE DOMAIN-CONTAINING PROTEIN"/>
    <property type="match status" value="1"/>
</dbReference>
<accession>A0ABM5K9D1</accession>
<keyword evidence="2" id="KW-1185">Reference proteome</keyword>
<evidence type="ECO:0008006" key="3">
    <source>
        <dbReference type="Google" id="ProtNLM"/>
    </source>
</evidence>
<sequence>MEINERMGRTGSLFNTMKTTFFGKKGIPEKVKTAVVKSVVRPTIMYSSETWTLTGRQKSRVNAMEMRFLRKIANRKRTDKIRNETIRQNLKLEPINEKIVEGQLRWFGHVCRMSNERLTKRVFETRVQGKNKRGRPRVMWVDEIRKEVEKKGLTLESARNLAQDRKAWRLQCQTQLHQPYT</sequence>
<evidence type="ECO:0000313" key="2">
    <source>
        <dbReference type="Proteomes" id="UP001652700"/>
    </source>
</evidence>
<reference evidence="1" key="1">
    <citation type="submission" date="2025-05" db="UniProtKB">
        <authorList>
            <consortium name="EnsemblMetazoa"/>
        </authorList>
    </citation>
    <scope>IDENTIFICATION</scope>
</reference>
<protein>
    <recommendedName>
        <fullName evidence="3">Endonuclease-reverse transcriptase</fullName>
    </recommendedName>
</protein>
<dbReference type="RefSeq" id="XP_050506798.1">
    <property type="nucleotide sequence ID" value="XM_050650841.1"/>
</dbReference>